<organism evidence="2 3">
    <name type="scientific">Magallana gigas</name>
    <name type="common">Pacific oyster</name>
    <name type="synonym">Crassostrea gigas</name>
    <dbReference type="NCBI Taxonomy" id="29159"/>
    <lineage>
        <taxon>Eukaryota</taxon>
        <taxon>Metazoa</taxon>
        <taxon>Spiralia</taxon>
        <taxon>Lophotrochozoa</taxon>
        <taxon>Mollusca</taxon>
        <taxon>Bivalvia</taxon>
        <taxon>Autobranchia</taxon>
        <taxon>Pteriomorphia</taxon>
        <taxon>Ostreida</taxon>
        <taxon>Ostreoidea</taxon>
        <taxon>Ostreidae</taxon>
        <taxon>Magallana</taxon>
    </lineage>
</organism>
<dbReference type="PROSITE" id="PS51257">
    <property type="entry name" value="PROKAR_LIPOPROTEIN"/>
    <property type="match status" value="1"/>
</dbReference>
<evidence type="ECO:0000313" key="2">
    <source>
        <dbReference type="EnsemblMetazoa" id="G5048.10:cds"/>
    </source>
</evidence>
<feature type="chain" id="PRO_5036493211" evidence="1">
    <location>
        <begin position="24"/>
        <end position="108"/>
    </location>
</feature>
<feature type="signal peptide" evidence="1">
    <location>
        <begin position="1"/>
        <end position="23"/>
    </location>
</feature>
<protein>
    <submittedName>
        <fullName evidence="2">Uncharacterized protein</fullName>
    </submittedName>
</protein>
<evidence type="ECO:0000313" key="3">
    <source>
        <dbReference type="Proteomes" id="UP000005408"/>
    </source>
</evidence>
<sequence>MDRRFCSLIGVVLFLMVLACGYGLELDHHEDHVEMMLDPFDRVKDLLKIHSKGLTLAAVNSLVQKLFSRIHCTPPTSVPAAGGAKPCTQSLVNHFLIYLHLIKHTVKS</sequence>
<name>A0A8W8N849_MAGGI</name>
<keyword evidence="1" id="KW-0732">Signal</keyword>
<dbReference type="EnsemblMetazoa" id="G5048.10">
    <property type="protein sequence ID" value="G5048.10:cds"/>
    <property type="gene ID" value="G5048"/>
</dbReference>
<keyword evidence="3" id="KW-1185">Reference proteome</keyword>
<dbReference type="AlphaFoldDB" id="A0A8W8N849"/>
<proteinExistence type="predicted"/>
<dbReference type="Proteomes" id="UP000005408">
    <property type="component" value="Unassembled WGS sequence"/>
</dbReference>
<evidence type="ECO:0000256" key="1">
    <source>
        <dbReference type="SAM" id="SignalP"/>
    </source>
</evidence>
<reference evidence="2" key="1">
    <citation type="submission" date="2022-08" db="UniProtKB">
        <authorList>
            <consortium name="EnsemblMetazoa"/>
        </authorList>
    </citation>
    <scope>IDENTIFICATION</scope>
    <source>
        <strain evidence="2">05x7-T-G4-1.051#20</strain>
    </source>
</reference>
<accession>A0A8W8N849</accession>